<sequence>MAGGAAPSAAFDPGPPRKTLNQAGTNRNPAVRCTQCKKRSGPNASLARAEEQRPAVDVHAPRDAFSHRGAVALLAGPGLRGPLGNGGE</sequence>
<gene>
    <name evidence="2" type="ORF">SKAU_G00358160</name>
</gene>
<dbReference type="EMBL" id="JAINUF010000017">
    <property type="protein sequence ID" value="KAJ8339030.1"/>
    <property type="molecule type" value="Genomic_DNA"/>
</dbReference>
<feature type="compositionally biased region" description="Basic and acidic residues" evidence="1">
    <location>
        <begin position="48"/>
        <end position="62"/>
    </location>
</feature>
<evidence type="ECO:0000313" key="3">
    <source>
        <dbReference type="Proteomes" id="UP001152622"/>
    </source>
</evidence>
<proteinExistence type="predicted"/>
<evidence type="ECO:0000313" key="2">
    <source>
        <dbReference type="EMBL" id="KAJ8339030.1"/>
    </source>
</evidence>
<reference evidence="2" key="1">
    <citation type="journal article" date="2023" name="Science">
        <title>Genome structures resolve the early diversification of teleost fishes.</title>
        <authorList>
            <person name="Parey E."/>
            <person name="Louis A."/>
            <person name="Montfort J."/>
            <person name="Bouchez O."/>
            <person name="Roques C."/>
            <person name="Iampietro C."/>
            <person name="Lluch J."/>
            <person name="Castinel A."/>
            <person name="Donnadieu C."/>
            <person name="Desvignes T."/>
            <person name="Floi Bucao C."/>
            <person name="Jouanno E."/>
            <person name="Wen M."/>
            <person name="Mejri S."/>
            <person name="Dirks R."/>
            <person name="Jansen H."/>
            <person name="Henkel C."/>
            <person name="Chen W.J."/>
            <person name="Zahm M."/>
            <person name="Cabau C."/>
            <person name="Klopp C."/>
            <person name="Thompson A.W."/>
            <person name="Robinson-Rechavi M."/>
            <person name="Braasch I."/>
            <person name="Lecointre G."/>
            <person name="Bobe J."/>
            <person name="Postlethwait J.H."/>
            <person name="Berthelot C."/>
            <person name="Roest Crollius H."/>
            <person name="Guiguen Y."/>
        </authorList>
    </citation>
    <scope>NUCLEOTIDE SEQUENCE</scope>
    <source>
        <strain evidence="2">WJC10195</strain>
    </source>
</reference>
<protein>
    <submittedName>
        <fullName evidence="2">Uncharacterized protein</fullName>
    </submittedName>
</protein>
<dbReference type="AlphaFoldDB" id="A0A9Q1IFU0"/>
<feature type="region of interest" description="Disordered" evidence="1">
    <location>
        <begin position="1"/>
        <end position="62"/>
    </location>
</feature>
<feature type="compositionally biased region" description="Polar residues" evidence="1">
    <location>
        <begin position="19"/>
        <end position="28"/>
    </location>
</feature>
<name>A0A9Q1IFU0_SYNKA</name>
<accession>A0A9Q1IFU0</accession>
<dbReference type="Proteomes" id="UP001152622">
    <property type="component" value="Chromosome 17"/>
</dbReference>
<evidence type="ECO:0000256" key="1">
    <source>
        <dbReference type="SAM" id="MobiDB-lite"/>
    </source>
</evidence>
<comment type="caution">
    <text evidence="2">The sequence shown here is derived from an EMBL/GenBank/DDBJ whole genome shotgun (WGS) entry which is preliminary data.</text>
</comment>
<keyword evidence="3" id="KW-1185">Reference proteome</keyword>
<organism evidence="2 3">
    <name type="scientific">Synaphobranchus kaupii</name>
    <name type="common">Kaup's arrowtooth eel</name>
    <dbReference type="NCBI Taxonomy" id="118154"/>
    <lineage>
        <taxon>Eukaryota</taxon>
        <taxon>Metazoa</taxon>
        <taxon>Chordata</taxon>
        <taxon>Craniata</taxon>
        <taxon>Vertebrata</taxon>
        <taxon>Euteleostomi</taxon>
        <taxon>Actinopterygii</taxon>
        <taxon>Neopterygii</taxon>
        <taxon>Teleostei</taxon>
        <taxon>Anguilliformes</taxon>
        <taxon>Synaphobranchidae</taxon>
        <taxon>Synaphobranchus</taxon>
    </lineage>
</organism>